<keyword evidence="4" id="KW-0175">Coiled coil</keyword>
<protein>
    <submittedName>
        <fullName evidence="6">Swi5-domain-containing protein</fullName>
    </submittedName>
</protein>
<evidence type="ECO:0000256" key="5">
    <source>
        <dbReference type="SAM" id="MobiDB-lite"/>
    </source>
</evidence>
<dbReference type="AlphaFoldDB" id="A0A319F3F9"/>
<dbReference type="EMBL" id="KZ826324">
    <property type="protein sequence ID" value="PYI10039.1"/>
    <property type="molecule type" value="Genomic_DNA"/>
</dbReference>
<dbReference type="OrthoDB" id="255837at2759"/>
<dbReference type="GO" id="GO:0000709">
    <property type="term" value="P:meiotic joint molecule formation"/>
    <property type="evidence" value="ECO:0007669"/>
    <property type="project" value="TreeGrafter"/>
</dbReference>
<keyword evidence="2" id="KW-0227">DNA damage</keyword>
<dbReference type="GO" id="GO:0034974">
    <property type="term" value="C:Swi5-Swi2 complex"/>
    <property type="evidence" value="ECO:0007669"/>
    <property type="project" value="TreeGrafter"/>
</dbReference>
<evidence type="ECO:0000256" key="4">
    <source>
        <dbReference type="SAM" id="Coils"/>
    </source>
</evidence>
<comment type="similarity">
    <text evidence="1">Belongs to the SWI5/SAE3 family.</text>
</comment>
<accession>A0A319F3F9</accession>
<dbReference type="STRING" id="1448318.A0A319F3F9"/>
<dbReference type="InterPro" id="IPR010760">
    <property type="entry name" value="DNA-repair_Swi5"/>
</dbReference>
<dbReference type="Pfam" id="PF07061">
    <property type="entry name" value="Swi5"/>
    <property type="match status" value="1"/>
</dbReference>
<dbReference type="PANTHER" id="PTHR28529:SF2">
    <property type="entry name" value="DNA REPAIR PROTEIN SWI5 HOMOLOG"/>
    <property type="match status" value="1"/>
</dbReference>
<feature type="coiled-coil region" evidence="4">
    <location>
        <begin position="40"/>
        <end position="67"/>
    </location>
</feature>
<proteinExistence type="inferred from homology"/>
<feature type="region of interest" description="Disordered" evidence="5">
    <location>
        <begin position="1"/>
        <end position="35"/>
    </location>
</feature>
<sequence>MPPSKPPQQATTTTTTTSHDNDPAPTSLSPDQQAPWDKKLSTLRTSIASLQSQITEIESQIAQTKAKLKNDPSTTVQRHIRLLHEYNEIKDIAQGLMGLIADARGVRQVDVQREYGVDDRD</sequence>
<dbReference type="VEuPathDB" id="FungiDB:BO78DRAFT_361953"/>
<dbReference type="GO" id="GO:0032798">
    <property type="term" value="C:Swi5-Sfr1 complex"/>
    <property type="evidence" value="ECO:0007669"/>
    <property type="project" value="TreeGrafter"/>
</dbReference>
<evidence type="ECO:0000256" key="1">
    <source>
        <dbReference type="ARBA" id="ARBA00008060"/>
    </source>
</evidence>
<gene>
    <name evidence="6" type="ORF">BO78DRAFT_361953</name>
</gene>
<evidence type="ECO:0000313" key="7">
    <source>
        <dbReference type="Proteomes" id="UP000248423"/>
    </source>
</evidence>
<keyword evidence="3" id="KW-0234">DNA repair</keyword>
<organism evidence="6 7">
    <name type="scientific">Aspergillus sclerotiicarbonarius (strain CBS 121057 / IBT 28362)</name>
    <dbReference type="NCBI Taxonomy" id="1448318"/>
    <lineage>
        <taxon>Eukaryota</taxon>
        <taxon>Fungi</taxon>
        <taxon>Dikarya</taxon>
        <taxon>Ascomycota</taxon>
        <taxon>Pezizomycotina</taxon>
        <taxon>Eurotiomycetes</taxon>
        <taxon>Eurotiomycetidae</taxon>
        <taxon>Eurotiales</taxon>
        <taxon>Aspergillaceae</taxon>
        <taxon>Aspergillus</taxon>
        <taxon>Aspergillus subgen. Circumdati</taxon>
    </lineage>
</organism>
<evidence type="ECO:0000313" key="6">
    <source>
        <dbReference type="EMBL" id="PYI10039.1"/>
    </source>
</evidence>
<dbReference type="PANTHER" id="PTHR28529">
    <property type="entry name" value="DNA REPAIR PROTEIN SWI5 HOMOLOG"/>
    <property type="match status" value="1"/>
</dbReference>
<dbReference type="GO" id="GO:0010772">
    <property type="term" value="P:meiotic DNA recombinase assembly involved in reciprocal meiotic recombination"/>
    <property type="evidence" value="ECO:0007669"/>
    <property type="project" value="TreeGrafter"/>
</dbReference>
<evidence type="ECO:0000256" key="3">
    <source>
        <dbReference type="ARBA" id="ARBA00023204"/>
    </source>
</evidence>
<reference evidence="6 7" key="1">
    <citation type="submission" date="2018-02" db="EMBL/GenBank/DDBJ databases">
        <title>The genomes of Aspergillus section Nigri reveals drivers in fungal speciation.</title>
        <authorList>
            <consortium name="DOE Joint Genome Institute"/>
            <person name="Vesth T.C."/>
            <person name="Nybo J."/>
            <person name="Theobald S."/>
            <person name="Brandl J."/>
            <person name="Frisvad J.C."/>
            <person name="Nielsen K.F."/>
            <person name="Lyhne E.K."/>
            <person name="Kogle M.E."/>
            <person name="Kuo A."/>
            <person name="Riley R."/>
            <person name="Clum A."/>
            <person name="Nolan M."/>
            <person name="Lipzen A."/>
            <person name="Salamov A."/>
            <person name="Henrissat B."/>
            <person name="Wiebenga A."/>
            <person name="De vries R.P."/>
            <person name="Grigoriev I.V."/>
            <person name="Mortensen U.H."/>
            <person name="Andersen M.R."/>
            <person name="Baker S.E."/>
        </authorList>
    </citation>
    <scope>NUCLEOTIDE SEQUENCE [LARGE SCALE GENOMIC DNA]</scope>
    <source>
        <strain evidence="6 7">CBS 121057</strain>
    </source>
</reference>
<dbReference type="Proteomes" id="UP000248423">
    <property type="component" value="Unassembled WGS sequence"/>
</dbReference>
<keyword evidence="7" id="KW-1185">Reference proteome</keyword>
<name>A0A319F3F9_ASPSB</name>
<evidence type="ECO:0000256" key="2">
    <source>
        <dbReference type="ARBA" id="ARBA00022763"/>
    </source>
</evidence>
<dbReference type="FunFam" id="1.20.5.170:FF:000056">
    <property type="entry name" value="DNA repair protein SWI5 homolog"/>
    <property type="match status" value="1"/>
</dbReference>
<dbReference type="Gene3D" id="1.20.5.170">
    <property type="match status" value="1"/>
</dbReference>